<dbReference type="EMBL" id="BTSX01000001">
    <property type="protein sequence ID" value="GMS80931.1"/>
    <property type="molecule type" value="Genomic_DNA"/>
</dbReference>
<evidence type="ECO:0000313" key="2">
    <source>
        <dbReference type="Proteomes" id="UP001432027"/>
    </source>
</evidence>
<sequence length="163" mass="18651">IGLKSSSFSFFTRFSSENATLEMYIAKIAFFQVIVQKVDIDNYIERSTDATQILADAFGRRGNSTAAGMLDQHEWLHFFLRAPKLFRDSGNFIVRSFVLSGSLFLNEIDSIDSREPAVIFLESNRVHERSRAVEGAIDSDWNLYRGKTRDQHGNHKSQLHFLV</sequence>
<accession>A0AAV5SMU7</accession>
<dbReference type="AlphaFoldDB" id="A0AAV5SMU7"/>
<feature type="non-terminal residue" evidence="1">
    <location>
        <position position="163"/>
    </location>
</feature>
<name>A0AAV5SMU7_9BILA</name>
<gene>
    <name evidence="1" type="ORF">PENTCL1PPCAC_3106</name>
</gene>
<evidence type="ECO:0000313" key="1">
    <source>
        <dbReference type="EMBL" id="GMS80931.1"/>
    </source>
</evidence>
<feature type="non-terminal residue" evidence="1">
    <location>
        <position position="1"/>
    </location>
</feature>
<proteinExistence type="predicted"/>
<reference evidence="1" key="1">
    <citation type="submission" date="2023-10" db="EMBL/GenBank/DDBJ databases">
        <title>Genome assembly of Pristionchus species.</title>
        <authorList>
            <person name="Yoshida K."/>
            <person name="Sommer R.J."/>
        </authorList>
    </citation>
    <scope>NUCLEOTIDE SEQUENCE</scope>
    <source>
        <strain evidence="1">RS0144</strain>
    </source>
</reference>
<keyword evidence="2" id="KW-1185">Reference proteome</keyword>
<protein>
    <submittedName>
        <fullName evidence="1">Uncharacterized protein</fullName>
    </submittedName>
</protein>
<dbReference type="Proteomes" id="UP001432027">
    <property type="component" value="Unassembled WGS sequence"/>
</dbReference>
<organism evidence="1 2">
    <name type="scientific">Pristionchus entomophagus</name>
    <dbReference type="NCBI Taxonomy" id="358040"/>
    <lineage>
        <taxon>Eukaryota</taxon>
        <taxon>Metazoa</taxon>
        <taxon>Ecdysozoa</taxon>
        <taxon>Nematoda</taxon>
        <taxon>Chromadorea</taxon>
        <taxon>Rhabditida</taxon>
        <taxon>Rhabditina</taxon>
        <taxon>Diplogasteromorpha</taxon>
        <taxon>Diplogasteroidea</taxon>
        <taxon>Neodiplogasteridae</taxon>
        <taxon>Pristionchus</taxon>
    </lineage>
</organism>
<comment type="caution">
    <text evidence="1">The sequence shown here is derived from an EMBL/GenBank/DDBJ whole genome shotgun (WGS) entry which is preliminary data.</text>
</comment>